<accession>A0AA48I0I5</accession>
<dbReference type="EMBL" id="AP027925">
    <property type="protein sequence ID" value="BED93079.1"/>
    <property type="molecule type" value="Genomic_DNA"/>
</dbReference>
<organism evidence="1">
    <name type="scientific">Candidatus Paraimprobicoccus trichonymphae</name>
    <dbReference type="NCBI Taxonomy" id="3033793"/>
    <lineage>
        <taxon>Bacteria</taxon>
        <taxon>Bacillati</taxon>
        <taxon>Bacillota</taxon>
        <taxon>Clostridia</taxon>
        <taxon>Candidatus Paraimprobicoccus</taxon>
    </lineage>
</organism>
<evidence type="ECO:0000313" key="1">
    <source>
        <dbReference type="EMBL" id="BED93079.1"/>
    </source>
</evidence>
<gene>
    <name evidence="1" type="ORF">RsTaC01_1035</name>
</gene>
<sequence>MRNLPKFDDRNYDILFDDLKELAKSYTPEWNFEDDNSDFGIVFSKIYCKMLENTITRYNNTCYNYYLTFLNMIGTRLEPASPSSGTIIVDSMANTYIKKGSELFGKADTETGNVVFQTLGSLSTVNTEIKKIFFTDGSLDIVNDIFGKTEKLKPFRIFDNFHYKNLQKHEIYFWDEIVFNTKKSEIEFLFFNDFSKLKEKEFSGIFSDVNNVIWYYYSLNNNWKKIKIIEKTELGVKLKFDDKTNFFNINNINSRFIKCVFKKIPKDNISVTSIKYKSSSQKIPPDYIYSSDYSASNIDFFPFGENFNLSNSFYVSSEEAFSKKNSEISMDISFQFLKIKSTLNVQSNINYRAVMSDLDFAEAEPSNVEIERVTWEYWNGLGWANLVIDEFSKEFFNSPEVSKSKEIRKILKFKCPENIQKILIGATESYFIRCKIAKISHQFDLFADYISPYIHDIFLNYRYSAEGHNCEKIIVDSNLEMKEINFDNIRETTILEKTFTQCPTVYICLTNPLDSKGPVRLFLDIEYKVYKKNPILKWEYCAQGDKKDYTWKDLEVMDLTHNISHSETVTLMGKNDFKNVNFFNTTGYFIRILNPNMKYCRTKLEAKPVIKDILFNAVNVIQKEERQPEYFFINKNEENKICKLSSADISDIKVWVNESGQISTSDQEYFLKNCLKTETFTEYNNSGNIEKFWVKWSPINSIVGAGNDDRVYEIDYSKGEILFGNGTHGKIPTSQYSESIKITYSICNGSKGNLEPNNIKDFVNSYLGVTGVNNPSSIMGGTDIETVEDASERMFNKISSGNRLVTLSDFERSIKLNDKNIYKVKCVSHVDSNNQPNIGKISICILPIKFMNGHEKFEIIRKRIWNFIERKAPINLVNSNRIKIFEVNYIETSVLLDIVIQDYNYYQTVNQEISKKLEQFLNPITGNFSGKGWEIGTFPRKEFIYNYIKKIENITWIKNIDIFTYMVTQEGKKEIEPKNIKNRNFVVPIFGEPKTNISLR</sequence>
<name>A0AA48I0I5_9FIRM</name>
<reference evidence="1" key="1">
    <citation type="journal article" date="2023" name="ISME J.">
        <title>Emergence of putative energy parasites within Clostridia revealed by genome analysis of a novel endosymbiotic clade.</title>
        <authorList>
            <person name="Takahashi K."/>
            <person name="Kuwahara H."/>
            <person name="Horikawa Y."/>
            <person name="Izawa K."/>
            <person name="Kato D."/>
            <person name="Inagaki T."/>
            <person name="Yuki M."/>
            <person name="Ohkuma M."/>
            <person name="Hongoh Y."/>
        </authorList>
    </citation>
    <scope>NUCLEOTIDE SEQUENCE</scope>
    <source>
        <strain evidence="1">RsTa-C01</strain>
    </source>
</reference>
<dbReference type="AlphaFoldDB" id="A0AA48I0I5"/>
<dbReference type="KEGG" id="ptrh:RsTaC01_1035"/>
<protein>
    <submittedName>
        <fullName evidence="1">Baseplate J/gp47 family protein</fullName>
    </submittedName>
</protein>
<proteinExistence type="predicted"/>
<dbReference type="Proteomes" id="UP001335720">
    <property type="component" value="Chromosome"/>
</dbReference>